<evidence type="ECO:0000313" key="3">
    <source>
        <dbReference type="EMBL" id="SNT11488.1"/>
    </source>
</evidence>
<evidence type="ECO:0000256" key="1">
    <source>
        <dbReference type="ARBA" id="ARBA00022801"/>
    </source>
</evidence>
<gene>
    <name evidence="3" type="ORF">SAMN06264365_1415</name>
</gene>
<dbReference type="SUPFAM" id="SSF53474">
    <property type="entry name" value="alpha/beta-Hydrolases"/>
    <property type="match status" value="1"/>
</dbReference>
<keyword evidence="4" id="KW-1185">Reference proteome</keyword>
<accession>A0A239K171</accession>
<dbReference type="EMBL" id="FZNR01000041">
    <property type="protein sequence ID" value="SNT11488.1"/>
    <property type="molecule type" value="Genomic_DNA"/>
</dbReference>
<dbReference type="PANTHER" id="PTHR48081:SF8">
    <property type="entry name" value="ALPHA_BETA HYDROLASE FOLD-3 DOMAIN-CONTAINING PROTEIN-RELATED"/>
    <property type="match status" value="1"/>
</dbReference>
<dbReference type="InterPro" id="IPR029058">
    <property type="entry name" value="AB_hydrolase_fold"/>
</dbReference>
<dbReference type="InterPro" id="IPR050300">
    <property type="entry name" value="GDXG_lipolytic_enzyme"/>
</dbReference>
<evidence type="ECO:0000313" key="4">
    <source>
        <dbReference type="Proteomes" id="UP000198415"/>
    </source>
</evidence>
<dbReference type="Pfam" id="PF07859">
    <property type="entry name" value="Abhydrolase_3"/>
    <property type="match status" value="1"/>
</dbReference>
<dbReference type="PANTHER" id="PTHR48081">
    <property type="entry name" value="AB HYDROLASE SUPERFAMILY PROTEIN C4A8.06C"/>
    <property type="match status" value="1"/>
</dbReference>
<name>A0A239K171_9ACTN</name>
<organism evidence="3 4">
    <name type="scientific">Actinoplanes regularis</name>
    <dbReference type="NCBI Taxonomy" id="52697"/>
    <lineage>
        <taxon>Bacteria</taxon>
        <taxon>Bacillati</taxon>
        <taxon>Actinomycetota</taxon>
        <taxon>Actinomycetes</taxon>
        <taxon>Micromonosporales</taxon>
        <taxon>Micromonosporaceae</taxon>
        <taxon>Actinoplanes</taxon>
    </lineage>
</organism>
<reference evidence="3 4" key="1">
    <citation type="submission" date="2017-06" db="EMBL/GenBank/DDBJ databases">
        <authorList>
            <person name="Kim H.J."/>
            <person name="Triplett B.A."/>
        </authorList>
    </citation>
    <scope>NUCLEOTIDE SEQUENCE [LARGE SCALE GENOMIC DNA]</scope>
    <source>
        <strain evidence="3 4">DSM 43151</strain>
    </source>
</reference>
<dbReference type="Gene3D" id="3.40.50.1820">
    <property type="entry name" value="alpha/beta hydrolase"/>
    <property type="match status" value="1"/>
</dbReference>
<dbReference type="InterPro" id="IPR013094">
    <property type="entry name" value="AB_hydrolase_3"/>
</dbReference>
<keyword evidence="1" id="KW-0378">Hydrolase</keyword>
<dbReference type="GO" id="GO:0016787">
    <property type="term" value="F:hydrolase activity"/>
    <property type="evidence" value="ECO:0007669"/>
    <property type="project" value="UniProtKB-KW"/>
</dbReference>
<dbReference type="AlphaFoldDB" id="A0A239K171"/>
<dbReference type="OrthoDB" id="3181909at2"/>
<feature type="domain" description="Alpha/beta hydrolase fold-3" evidence="2">
    <location>
        <begin position="110"/>
        <end position="321"/>
    </location>
</feature>
<protein>
    <submittedName>
        <fullName evidence="3">Acetyl esterase/lipase</fullName>
    </submittedName>
</protein>
<sequence>MTKIQVSGSVPRQARVRATFLGYAMKALRGMPRPVQRVVLNGASAGELPPVADFVRMLEIAGEMPDPGPTHAELVARFPELAAVEVSEPEIEGVPARLYRVPGRDAEAALVWVHGGAFVQGTLRMAEAHWTGLTLAARGVPVLSLDYRKALHGVTYPAPSDDVLAGWHWAVANPDLLGVPAAKMHLGGASAGANLAAGVAKRARDGEGRLPASVVLAYPAVHPELSGWDAAGLAAIRDEPSAVYFSPEWIRDLSVHYAGAAGLSHPYAFPGQGDLAGTPPTLIVNCERDTLRGSGQLYAEQLRAAGAEVTVHLLSGAAHGTLNEPFTEAGSRTVELITDWLAPNPPGQRTD</sequence>
<evidence type="ECO:0000259" key="2">
    <source>
        <dbReference type="Pfam" id="PF07859"/>
    </source>
</evidence>
<dbReference type="Proteomes" id="UP000198415">
    <property type="component" value="Unassembled WGS sequence"/>
</dbReference>
<proteinExistence type="predicted"/>
<dbReference type="RefSeq" id="WP_089299177.1">
    <property type="nucleotide sequence ID" value="NZ_BOMU01000133.1"/>
</dbReference>